<dbReference type="AlphaFoldDB" id="A0A0E9SB24"/>
<accession>A0A0E9SB24</accession>
<sequence>MDGWIKCSYNYCGDINDEKQILRSL</sequence>
<protein>
    <submittedName>
        <fullName evidence="1">Uncharacterized protein</fullName>
    </submittedName>
</protein>
<proteinExistence type="predicted"/>
<reference evidence="1" key="1">
    <citation type="submission" date="2014-11" db="EMBL/GenBank/DDBJ databases">
        <authorList>
            <person name="Amaro Gonzalez C."/>
        </authorList>
    </citation>
    <scope>NUCLEOTIDE SEQUENCE</scope>
</reference>
<dbReference type="EMBL" id="GBXM01069968">
    <property type="protein sequence ID" value="JAH38609.1"/>
    <property type="molecule type" value="Transcribed_RNA"/>
</dbReference>
<evidence type="ECO:0000313" key="1">
    <source>
        <dbReference type="EMBL" id="JAH38609.1"/>
    </source>
</evidence>
<organism evidence="1">
    <name type="scientific">Anguilla anguilla</name>
    <name type="common">European freshwater eel</name>
    <name type="synonym">Muraena anguilla</name>
    <dbReference type="NCBI Taxonomy" id="7936"/>
    <lineage>
        <taxon>Eukaryota</taxon>
        <taxon>Metazoa</taxon>
        <taxon>Chordata</taxon>
        <taxon>Craniata</taxon>
        <taxon>Vertebrata</taxon>
        <taxon>Euteleostomi</taxon>
        <taxon>Actinopterygii</taxon>
        <taxon>Neopterygii</taxon>
        <taxon>Teleostei</taxon>
        <taxon>Anguilliformes</taxon>
        <taxon>Anguillidae</taxon>
        <taxon>Anguilla</taxon>
    </lineage>
</organism>
<reference evidence="1" key="2">
    <citation type="journal article" date="2015" name="Fish Shellfish Immunol.">
        <title>Early steps in the European eel (Anguilla anguilla)-Vibrio vulnificus interaction in the gills: Role of the RtxA13 toxin.</title>
        <authorList>
            <person name="Callol A."/>
            <person name="Pajuelo D."/>
            <person name="Ebbesson L."/>
            <person name="Teles M."/>
            <person name="MacKenzie S."/>
            <person name="Amaro C."/>
        </authorList>
    </citation>
    <scope>NUCLEOTIDE SEQUENCE</scope>
</reference>
<name>A0A0E9SB24_ANGAN</name>